<dbReference type="Proteomes" id="UP000237000">
    <property type="component" value="Unassembled WGS sequence"/>
</dbReference>
<reference evidence="4" key="1">
    <citation type="submission" date="2016-06" db="EMBL/GenBank/DDBJ databases">
        <title>Parallel loss of symbiosis genes in relatives of nitrogen-fixing non-legume Parasponia.</title>
        <authorList>
            <person name="Van Velzen R."/>
            <person name="Holmer R."/>
            <person name="Bu F."/>
            <person name="Rutten L."/>
            <person name="Van Zeijl A."/>
            <person name="Liu W."/>
            <person name="Santuari L."/>
            <person name="Cao Q."/>
            <person name="Sharma T."/>
            <person name="Shen D."/>
            <person name="Roswanjaya Y."/>
            <person name="Wardhani T."/>
            <person name="Kalhor M.S."/>
            <person name="Jansen J."/>
            <person name="Van den Hoogen J."/>
            <person name="Gungor B."/>
            <person name="Hartog M."/>
            <person name="Hontelez J."/>
            <person name="Verver J."/>
            <person name="Yang W.-C."/>
            <person name="Schijlen E."/>
            <person name="Repin R."/>
            <person name="Schilthuizen M."/>
            <person name="Schranz E."/>
            <person name="Heidstra R."/>
            <person name="Miyata K."/>
            <person name="Fedorova E."/>
            <person name="Kohlen W."/>
            <person name="Bisseling T."/>
            <person name="Smit S."/>
            <person name="Geurts R."/>
        </authorList>
    </citation>
    <scope>NUCLEOTIDE SEQUENCE [LARGE SCALE GENOMIC DNA]</scope>
    <source>
        <strain evidence="4">cv. RG33-2</strain>
    </source>
</reference>
<keyword evidence="2" id="KW-1133">Transmembrane helix</keyword>
<evidence type="ECO:0008006" key="5">
    <source>
        <dbReference type="Google" id="ProtNLM"/>
    </source>
</evidence>
<evidence type="ECO:0000313" key="3">
    <source>
        <dbReference type="EMBL" id="PON54523.1"/>
    </source>
</evidence>
<accession>A0A2P5C0C4</accession>
<protein>
    <recommendedName>
        <fullName evidence="5">Transmembrane protein</fullName>
    </recommendedName>
</protein>
<evidence type="ECO:0000256" key="1">
    <source>
        <dbReference type="SAM" id="MobiDB-lite"/>
    </source>
</evidence>
<evidence type="ECO:0000256" key="2">
    <source>
        <dbReference type="SAM" id="Phobius"/>
    </source>
</evidence>
<proteinExistence type="predicted"/>
<dbReference type="InParanoid" id="A0A2P5C0C4"/>
<organism evidence="3 4">
    <name type="scientific">Trema orientale</name>
    <name type="common">Charcoal tree</name>
    <name type="synonym">Celtis orientalis</name>
    <dbReference type="NCBI Taxonomy" id="63057"/>
    <lineage>
        <taxon>Eukaryota</taxon>
        <taxon>Viridiplantae</taxon>
        <taxon>Streptophyta</taxon>
        <taxon>Embryophyta</taxon>
        <taxon>Tracheophyta</taxon>
        <taxon>Spermatophyta</taxon>
        <taxon>Magnoliopsida</taxon>
        <taxon>eudicotyledons</taxon>
        <taxon>Gunneridae</taxon>
        <taxon>Pentapetalae</taxon>
        <taxon>rosids</taxon>
        <taxon>fabids</taxon>
        <taxon>Rosales</taxon>
        <taxon>Cannabaceae</taxon>
        <taxon>Trema</taxon>
    </lineage>
</organism>
<keyword evidence="2" id="KW-0472">Membrane</keyword>
<dbReference type="AlphaFoldDB" id="A0A2P5C0C4"/>
<keyword evidence="2" id="KW-0812">Transmembrane</keyword>
<gene>
    <name evidence="3" type="ORF">TorRG33x02_302280</name>
</gene>
<feature type="transmembrane region" description="Helical" evidence="2">
    <location>
        <begin position="52"/>
        <end position="74"/>
    </location>
</feature>
<keyword evidence="4" id="KW-1185">Reference proteome</keyword>
<sequence>MINFYFSKTTFDPFFFRPYILSDQFYSFLPCSKIFCLFIIIVNFLISLSPFFFPVAFILFCSSAGGGSISCRLWSITRRVLTWESQTARSGERRWRSAQRKRDRGNRPQFHG</sequence>
<dbReference type="EMBL" id="JXTC01000431">
    <property type="protein sequence ID" value="PON54523.1"/>
    <property type="molecule type" value="Genomic_DNA"/>
</dbReference>
<feature type="transmembrane region" description="Helical" evidence="2">
    <location>
        <begin position="25"/>
        <end position="46"/>
    </location>
</feature>
<name>A0A2P5C0C4_TREOI</name>
<evidence type="ECO:0000313" key="4">
    <source>
        <dbReference type="Proteomes" id="UP000237000"/>
    </source>
</evidence>
<comment type="caution">
    <text evidence="3">The sequence shown here is derived from an EMBL/GenBank/DDBJ whole genome shotgun (WGS) entry which is preliminary data.</text>
</comment>
<feature type="region of interest" description="Disordered" evidence="1">
    <location>
        <begin position="87"/>
        <end position="112"/>
    </location>
</feature>